<keyword evidence="1" id="KW-0723">Serine/threonine-protein kinase</keyword>
<evidence type="ECO:0000259" key="7">
    <source>
        <dbReference type="PROSITE" id="PS50011"/>
    </source>
</evidence>
<dbReference type="Pfam" id="PF00069">
    <property type="entry name" value="Pkinase"/>
    <property type="match status" value="1"/>
</dbReference>
<dbReference type="GO" id="GO:0006508">
    <property type="term" value="P:proteolysis"/>
    <property type="evidence" value="ECO:0007669"/>
    <property type="project" value="InterPro"/>
</dbReference>
<feature type="compositionally biased region" description="Polar residues" evidence="6">
    <location>
        <begin position="424"/>
        <end position="435"/>
    </location>
</feature>
<dbReference type="GO" id="GO:0005634">
    <property type="term" value="C:nucleus"/>
    <property type="evidence" value="ECO:0007669"/>
    <property type="project" value="TreeGrafter"/>
</dbReference>
<name>A0A5J4VN34_9EUKA</name>
<dbReference type="Gene3D" id="3.40.50.1460">
    <property type="match status" value="2"/>
</dbReference>
<dbReference type="InterPro" id="IPR000719">
    <property type="entry name" value="Prot_kinase_dom"/>
</dbReference>
<feature type="domain" description="Protein kinase" evidence="7">
    <location>
        <begin position="7"/>
        <end position="313"/>
    </location>
</feature>
<keyword evidence="2" id="KW-0808">Transferase</keyword>
<evidence type="ECO:0000256" key="1">
    <source>
        <dbReference type="ARBA" id="ARBA00022527"/>
    </source>
</evidence>
<evidence type="ECO:0000313" key="9">
    <source>
        <dbReference type="Proteomes" id="UP000324800"/>
    </source>
</evidence>
<feature type="compositionally biased region" description="Polar residues" evidence="6">
    <location>
        <begin position="449"/>
        <end position="465"/>
    </location>
</feature>
<feature type="compositionally biased region" description="Low complexity" evidence="6">
    <location>
        <begin position="466"/>
        <end position="482"/>
    </location>
</feature>
<feature type="compositionally biased region" description="Low complexity" evidence="6">
    <location>
        <begin position="542"/>
        <end position="559"/>
    </location>
</feature>
<evidence type="ECO:0000256" key="4">
    <source>
        <dbReference type="ARBA" id="ARBA00022777"/>
    </source>
</evidence>
<evidence type="ECO:0000256" key="3">
    <source>
        <dbReference type="ARBA" id="ARBA00022741"/>
    </source>
</evidence>
<dbReference type="SMART" id="SM00220">
    <property type="entry name" value="S_TKc"/>
    <property type="match status" value="1"/>
</dbReference>
<dbReference type="GO" id="GO:0004674">
    <property type="term" value="F:protein serine/threonine kinase activity"/>
    <property type="evidence" value="ECO:0007669"/>
    <property type="project" value="UniProtKB-KW"/>
</dbReference>
<feature type="compositionally biased region" description="Polar residues" evidence="6">
    <location>
        <begin position="387"/>
        <end position="398"/>
    </location>
</feature>
<organism evidence="8 9">
    <name type="scientific">Streblomastix strix</name>
    <dbReference type="NCBI Taxonomy" id="222440"/>
    <lineage>
        <taxon>Eukaryota</taxon>
        <taxon>Metamonada</taxon>
        <taxon>Preaxostyla</taxon>
        <taxon>Oxymonadida</taxon>
        <taxon>Streblomastigidae</taxon>
        <taxon>Streblomastix</taxon>
    </lineage>
</organism>
<dbReference type="Pfam" id="PF00656">
    <property type="entry name" value="Peptidase_C14"/>
    <property type="match status" value="1"/>
</dbReference>
<keyword evidence="4" id="KW-0418">Kinase</keyword>
<accession>A0A5J4VN34</accession>
<comment type="caution">
    <text evidence="8">The sequence shown here is derived from an EMBL/GenBank/DDBJ whole genome shotgun (WGS) entry which is preliminary data.</text>
</comment>
<dbReference type="OrthoDB" id="3223806at2759"/>
<evidence type="ECO:0000256" key="5">
    <source>
        <dbReference type="ARBA" id="ARBA00022840"/>
    </source>
</evidence>
<dbReference type="PANTHER" id="PTHR24345">
    <property type="entry name" value="SERINE/THREONINE-PROTEIN KINASE PLK"/>
    <property type="match status" value="1"/>
</dbReference>
<dbReference type="Proteomes" id="UP000324800">
    <property type="component" value="Unassembled WGS sequence"/>
</dbReference>
<dbReference type="GO" id="GO:0005524">
    <property type="term" value="F:ATP binding"/>
    <property type="evidence" value="ECO:0007669"/>
    <property type="project" value="UniProtKB-KW"/>
</dbReference>
<feature type="compositionally biased region" description="Polar residues" evidence="6">
    <location>
        <begin position="563"/>
        <end position="582"/>
    </location>
</feature>
<dbReference type="InterPro" id="IPR011009">
    <property type="entry name" value="Kinase-like_dom_sf"/>
</dbReference>
<dbReference type="PANTHER" id="PTHR24345:SF0">
    <property type="entry name" value="CELL CYCLE SERINE_THREONINE-PROTEIN KINASE CDC5_MSD2"/>
    <property type="match status" value="1"/>
</dbReference>
<evidence type="ECO:0000313" key="8">
    <source>
        <dbReference type="EMBL" id="KAA6383855.1"/>
    </source>
</evidence>
<dbReference type="EMBL" id="SNRW01006038">
    <property type="protein sequence ID" value="KAA6383855.1"/>
    <property type="molecule type" value="Genomic_DNA"/>
</dbReference>
<feature type="compositionally biased region" description="Basic and acidic residues" evidence="6">
    <location>
        <begin position="405"/>
        <end position="422"/>
    </location>
</feature>
<reference evidence="8 9" key="1">
    <citation type="submission" date="2019-03" db="EMBL/GenBank/DDBJ databases">
        <title>Single cell metagenomics reveals metabolic interactions within the superorganism composed of flagellate Streblomastix strix and complex community of Bacteroidetes bacteria on its surface.</title>
        <authorList>
            <person name="Treitli S.C."/>
            <person name="Kolisko M."/>
            <person name="Husnik F."/>
            <person name="Keeling P."/>
            <person name="Hampl V."/>
        </authorList>
    </citation>
    <scope>NUCLEOTIDE SEQUENCE [LARGE SCALE GENOMIC DNA]</scope>
    <source>
        <strain evidence="8">ST1C</strain>
    </source>
</reference>
<dbReference type="PROSITE" id="PS50011">
    <property type="entry name" value="PROTEIN_KINASE_DOM"/>
    <property type="match status" value="1"/>
</dbReference>
<feature type="compositionally biased region" description="Polar residues" evidence="6">
    <location>
        <begin position="497"/>
        <end position="514"/>
    </location>
</feature>
<evidence type="ECO:0000256" key="2">
    <source>
        <dbReference type="ARBA" id="ARBA00022679"/>
    </source>
</evidence>
<sequence length="1347" mass="155488">MRTTEDFIQQEPLGLSRGRRVGDLYKFLNTGDNKIYAARKIDMKKYNVQDWQRDEFEQIMRLESQFLIQTINIFEKNGELYHIMELLEDRTLLRRIPRSGIQRDYLSEDRILSYMKQIGSALCVLKEAEITHLNIWPANIFIRDKEELLVGDFGLAYFWIKNEDKHGERSAIPYMAPEVIADEPYGFGSSADVYSVGCIMYELCTGKKPYEFQYDKEMDKKREEKKSGDKNKENIENIQKNRREWFLKTIRNPESLEQISAQFDSSPSVIEMKYSKGLKDLIISMLNNKRRDRPTPKNIVEKADQLGIRRPKMLGQISKQDQNGKIEGKITSFKKSFHNLMNLISSPTGDKQENIRQKITEKSKMNQCADDKLIVDDQKSKEKENNSSETQQFSNRRTVSPRLPYNDDKNKESSSLKKDVLKDNNASPLNSSGNRTLYLGLTKKESFSRSHSISPRPLTQSQEKTNANSSSNQVSSQINSLSPRNNKQGLEKDDQKSPTQQKTLLSDRIYNSLQYAKDQDSSSSYQRRNLQSANETNLKPRSTPYTSSPQASSPQASSPFAFNRQTQRPNTSKNENTSSLQVLPSLDKSKEEKKITGSNLAQSQMSQLGILIPSRQNQQSRLVSQLQTLHNPSRSSRQNLEMDDVFLINSNKSINIPPVDNQAQEEQIEMMKRWAGFASMMAKQYQYETKYKQHLQYLDKIGCINLERLKNKQQYPQVTLRNVIAIFFVEGEEETIDETTGEEVPTHIVNNAILVANLYQKRGFRVLYFFNPTPHEFYKWVDWLLSTVEEDLTIYFEGGSSQVADKTGREADGMSEAMIFYTETQKMKDNNLNPVEEKKKLPKIDGIGPNYIMDYTMHELIMSKNYNRKGKGTNNLRINLISDCSHSGTLYNFDYEIESKYRRSDDWGLPNVVHIGASQDDEQINTGELENDLRYSIFCYAMMIFLENNPRATWNDLMKQEQKILPDDQHPQLTGTSSDLWNGYVIKPLLKSEREIQLSDLNQDDMLIGRYGDSSITQFTQLSEKELIYQKKRWERLMEKEFKGKIRDYKSQYKSRLVEFDSMGCVPLKFISREQLPQFRIFPKLAGVFICPYEKQENALDDAPLNDGRALAKILLSNGYMVFYMVDPTSRQYYQWVEWLLNHADKELLLYFNGHGGQTKEDYTGTEDDDKSEYYATSKFDIENPEVETVAKEIGGKSAEADDKKKQLKFISPIKGLHSWGVTDWCLNQLLLSTRYPNTRIVLISDTCNSGTMFNLDTTFKSDVDDNIPNAIHIGAARDGTKAQQYGKIGDMMGRLTKEIFLLLDENKAATFTDFEKRVAEGEISKNQSVQITYTNEELKNQPILAQ</sequence>
<keyword evidence="5" id="KW-0067">ATP-binding</keyword>
<evidence type="ECO:0000256" key="6">
    <source>
        <dbReference type="SAM" id="MobiDB-lite"/>
    </source>
</evidence>
<keyword evidence="3" id="KW-0547">Nucleotide-binding</keyword>
<gene>
    <name evidence="8" type="ORF">EZS28_020618</name>
</gene>
<feature type="region of interest" description="Disordered" evidence="6">
    <location>
        <begin position="376"/>
        <end position="600"/>
    </location>
</feature>
<dbReference type="InterPro" id="IPR011600">
    <property type="entry name" value="Pept_C14_caspase"/>
</dbReference>
<proteinExistence type="predicted"/>
<protein>
    <recommendedName>
        <fullName evidence="7">Protein kinase domain-containing protein</fullName>
    </recommendedName>
</protein>
<feature type="compositionally biased region" description="Polar residues" evidence="6">
    <location>
        <begin position="521"/>
        <end position="540"/>
    </location>
</feature>
<dbReference type="Gene3D" id="1.10.510.10">
    <property type="entry name" value="Transferase(Phosphotransferase) domain 1"/>
    <property type="match status" value="1"/>
</dbReference>
<feature type="compositionally biased region" description="Basic and acidic residues" evidence="6">
    <location>
        <begin position="376"/>
        <end position="386"/>
    </location>
</feature>
<dbReference type="GO" id="GO:0004197">
    <property type="term" value="F:cysteine-type endopeptidase activity"/>
    <property type="evidence" value="ECO:0007669"/>
    <property type="project" value="InterPro"/>
</dbReference>
<dbReference type="SUPFAM" id="SSF56112">
    <property type="entry name" value="Protein kinase-like (PK-like)"/>
    <property type="match status" value="1"/>
</dbReference>